<dbReference type="AlphaFoldDB" id="A0A858U0R0"/>
<evidence type="ECO:0000256" key="2">
    <source>
        <dbReference type="ARBA" id="ARBA00022490"/>
    </source>
</evidence>
<feature type="domain" description="SpoVT-AbrB" evidence="8">
    <location>
        <begin position="4"/>
        <end position="46"/>
    </location>
</feature>
<comment type="similarity">
    <text evidence="7">Belongs to the MraZ family.</text>
</comment>
<dbReference type="InterPro" id="IPR035642">
    <property type="entry name" value="MraZ_N"/>
</dbReference>
<dbReference type="PANTHER" id="PTHR34701:SF1">
    <property type="entry name" value="TRANSCRIPTIONAL REGULATOR MRAZ"/>
    <property type="match status" value="1"/>
</dbReference>
<dbReference type="InterPro" id="IPR035644">
    <property type="entry name" value="MraZ_C"/>
</dbReference>
<evidence type="ECO:0000313" key="9">
    <source>
        <dbReference type="EMBL" id="QJG66664.1"/>
    </source>
</evidence>
<dbReference type="Pfam" id="PF02381">
    <property type="entry name" value="MraZ"/>
    <property type="match status" value="2"/>
</dbReference>
<dbReference type="InterPro" id="IPR037914">
    <property type="entry name" value="SpoVT-AbrB_sf"/>
</dbReference>
<comment type="subunit">
    <text evidence="7">Forms oligomers.</text>
</comment>
<dbReference type="InterPro" id="IPR007159">
    <property type="entry name" value="SpoVT-AbrB_dom"/>
</dbReference>
<dbReference type="InterPro" id="IPR003444">
    <property type="entry name" value="MraZ"/>
</dbReference>
<dbReference type="GO" id="GO:0003700">
    <property type="term" value="F:DNA-binding transcription factor activity"/>
    <property type="evidence" value="ECO:0007669"/>
    <property type="project" value="UniProtKB-UniRule"/>
</dbReference>
<dbReference type="GO" id="GO:0005737">
    <property type="term" value="C:cytoplasm"/>
    <property type="evidence" value="ECO:0007669"/>
    <property type="project" value="UniProtKB-UniRule"/>
</dbReference>
<dbReference type="GO" id="GO:0000976">
    <property type="term" value="F:transcription cis-regulatory region binding"/>
    <property type="evidence" value="ECO:0007669"/>
    <property type="project" value="TreeGrafter"/>
</dbReference>
<evidence type="ECO:0000256" key="3">
    <source>
        <dbReference type="ARBA" id="ARBA00022737"/>
    </source>
</evidence>
<dbReference type="HAMAP" id="MF_01008">
    <property type="entry name" value="MraZ"/>
    <property type="match status" value="1"/>
</dbReference>
<keyword evidence="3" id="KW-0677">Repeat</keyword>
<evidence type="ECO:0000256" key="7">
    <source>
        <dbReference type="HAMAP-Rule" id="MF_01008"/>
    </source>
</evidence>
<evidence type="ECO:0000313" key="10">
    <source>
        <dbReference type="Proteomes" id="UP000501728"/>
    </source>
</evidence>
<dbReference type="RefSeq" id="WP_169580487.1">
    <property type="nucleotide sequence ID" value="NZ_CP051480.1"/>
</dbReference>
<dbReference type="InterPro" id="IPR038619">
    <property type="entry name" value="MraZ_sf"/>
</dbReference>
<feature type="domain" description="SpoVT-AbrB" evidence="8">
    <location>
        <begin position="75"/>
        <end position="118"/>
    </location>
</feature>
<dbReference type="CDD" id="cd16321">
    <property type="entry name" value="MraZ_C"/>
    <property type="match status" value="1"/>
</dbReference>
<keyword evidence="4 7" id="KW-0805">Transcription regulation</keyword>
<keyword evidence="2 7" id="KW-0963">Cytoplasm</keyword>
<dbReference type="PANTHER" id="PTHR34701">
    <property type="entry name" value="TRANSCRIPTIONAL REGULATOR MRAZ"/>
    <property type="match status" value="1"/>
</dbReference>
<accession>A0A858U0R0</accession>
<keyword evidence="10" id="KW-1185">Reference proteome</keyword>
<protein>
    <recommendedName>
        <fullName evidence="1 7">Transcriptional regulator MraZ</fullName>
    </recommendedName>
</protein>
<dbReference type="PROSITE" id="PS51740">
    <property type="entry name" value="SPOVT_ABRB"/>
    <property type="match status" value="2"/>
</dbReference>
<evidence type="ECO:0000256" key="1">
    <source>
        <dbReference type="ARBA" id="ARBA00013860"/>
    </source>
</evidence>
<sequence>MFGKYYRQLDDKNRIVVPVKLLQELGYEFYVTIGFDQSLTLRTQDEFDKLRNKLEQNNSLNKDIRDLTRYIYANTELVKPDKLGRITIAKHLCDKIAITKEVVFLGVGNSCELFAKEVYDEREKFYEDEDNVNQLAQKLFEQGIKL</sequence>
<keyword evidence="5 7" id="KW-0238">DNA-binding</keyword>
<dbReference type="GO" id="GO:2000143">
    <property type="term" value="P:negative regulation of DNA-templated transcription initiation"/>
    <property type="evidence" value="ECO:0007669"/>
    <property type="project" value="TreeGrafter"/>
</dbReference>
<proteinExistence type="inferred from homology"/>
<dbReference type="Gene3D" id="3.40.1550.20">
    <property type="entry name" value="Transcriptional regulator MraZ domain"/>
    <property type="match status" value="1"/>
</dbReference>
<dbReference type="SUPFAM" id="SSF89447">
    <property type="entry name" value="AbrB/MazE/MraZ-like"/>
    <property type="match status" value="1"/>
</dbReference>
<dbReference type="CDD" id="cd16320">
    <property type="entry name" value="MraZ_N"/>
    <property type="match status" value="1"/>
</dbReference>
<dbReference type="Proteomes" id="UP000501728">
    <property type="component" value="Chromosome"/>
</dbReference>
<evidence type="ECO:0000256" key="4">
    <source>
        <dbReference type="ARBA" id="ARBA00023015"/>
    </source>
</evidence>
<evidence type="ECO:0000256" key="5">
    <source>
        <dbReference type="ARBA" id="ARBA00023125"/>
    </source>
</evidence>
<evidence type="ECO:0000256" key="6">
    <source>
        <dbReference type="ARBA" id="ARBA00023163"/>
    </source>
</evidence>
<evidence type="ECO:0000259" key="8">
    <source>
        <dbReference type="PROSITE" id="PS51740"/>
    </source>
</evidence>
<organism evidence="9 10">
    <name type="scientific">Mycoplasma phocoeninasale</name>
    <dbReference type="NCBI Taxonomy" id="2726117"/>
    <lineage>
        <taxon>Bacteria</taxon>
        <taxon>Bacillati</taxon>
        <taxon>Mycoplasmatota</taxon>
        <taxon>Mollicutes</taxon>
        <taxon>Mycoplasmataceae</taxon>
        <taxon>Mycoplasma</taxon>
    </lineage>
</organism>
<dbReference type="EMBL" id="CP051480">
    <property type="protein sequence ID" value="QJG66664.1"/>
    <property type="molecule type" value="Genomic_DNA"/>
</dbReference>
<keyword evidence="6 7" id="KW-0804">Transcription</keyword>
<dbReference type="GO" id="GO:0009295">
    <property type="term" value="C:nucleoid"/>
    <property type="evidence" value="ECO:0007669"/>
    <property type="project" value="UniProtKB-SubCell"/>
</dbReference>
<comment type="subcellular location">
    <subcellularLocation>
        <location evidence="7">Cytoplasm</location>
        <location evidence="7">Nucleoid</location>
    </subcellularLocation>
</comment>
<dbReference type="KEGG" id="mphn:HGG64_03085"/>
<reference evidence="9 10" key="1">
    <citation type="submission" date="2020-04" db="EMBL/GenBank/DDBJ databases">
        <title>Novel Mycoplasma species detected in Phocoena phocoena (harbor porpoise) from the USA.</title>
        <authorList>
            <person name="Volokhov D.V."/>
        </authorList>
    </citation>
    <scope>NUCLEOTIDE SEQUENCE [LARGE SCALE GENOMIC DNA]</scope>
    <source>
        <strain evidence="9 10">C264-NAS</strain>
    </source>
</reference>
<gene>
    <name evidence="7 9" type="primary">mraZ</name>
    <name evidence="9" type="ORF">HGG64_03085</name>
</gene>
<dbReference type="InterPro" id="IPR020603">
    <property type="entry name" value="MraZ_dom"/>
</dbReference>
<name>A0A858U0R0_9MOLU</name>